<feature type="compositionally biased region" description="Polar residues" evidence="1">
    <location>
        <begin position="155"/>
        <end position="165"/>
    </location>
</feature>
<dbReference type="PANTHER" id="PTHR38371:SF1">
    <property type="entry name" value="RHO GTPASE-ACTIVATING PROTEIN"/>
    <property type="match status" value="1"/>
</dbReference>
<accession>A0A6A6KLG2</accession>
<comment type="caution">
    <text evidence="2">The sequence shown here is derived from an EMBL/GenBank/DDBJ whole genome shotgun (WGS) entry which is preliminary data.</text>
</comment>
<reference evidence="2 3" key="1">
    <citation type="journal article" date="2020" name="Mol. Plant">
        <title>The Chromosome-Based Rubber Tree Genome Provides New Insights into Spurge Genome Evolution and Rubber Biosynthesis.</title>
        <authorList>
            <person name="Liu J."/>
            <person name="Shi C."/>
            <person name="Shi C.C."/>
            <person name="Li W."/>
            <person name="Zhang Q.J."/>
            <person name="Zhang Y."/>
            <person name="Li K."/>
            <person name="Lu H.F."/>
            <person name="Shi C."/>
            <person name="Zhu S.T."/>
            <person name="Xiao Z.Y."/>
            <person name="Nan H."/>
            <person name="Yue Y."/>
            <person name="Zhu X.G."/>
            <person name="Wu Y."/>
            <person name="Hong X.N."/>
            <person name="Fan G.Y."/>
            <person name="Tong Y."/>
            <person name="Zhang D."/>
            <person name="Mao C.L."/>
            <person name="Liu Y.L."/>
            <person name="Hao S.J."/>
            <person name="Liu W.Q."/>
            <person name="Lv M.Q."/>
            <person name="Zhang H.B."/>
            <person name="Liu Y."/>
            <person name="Hu-Tang G.R."/>
            <person name="Wang J.P."/>
            <person name="Wang J.H."/>
            <person name="Sun Y.H."/>
            <person name="Ni S.B."/>
            <person name="Chen W.B."/>
            <person name="Zhang X.C."/>
            <person name="Jiao Y.N."/>
            <person name="Eichler E.E."/>
            <person name="Li G.H."/>
            <person name="Liu X."/>
            <person name="Gao L.Z."/>
        </authorList>
    </citation>
    <scope>NUCLEOTIDE SEQUENCE [LARGE SCALE GENOMIC DNA]</scope>
    <source>
        <strain evidence="3">cv. GT1</strain>
        <tissue evidence="2">Leaf</tissue>
    </source>
</reference>
<dbReference type="PANTHER" id="PTHR38371">
    <property type="entry name" value="RHO GTPASE-ACTIVATING PROTEIN"/>
    <property type="match status" value="1"/>
</dbReference>
<keyword evidence="3" id="KW-1185">Reference proteome</keyword>
<protein>
    <submittedName>
        <fullName evidence="2">Uncharacterized protein</fullName>
    </submittedName>
</protein>
<dbReference type="Proteomes" id="UP000467840">
    <property type="component" value="Chromosome 8"/>
</dbReference>
<organism evidence="2 3">
    <name type="scientific">Hevea brasiliensis</name>
    <name type="common">Para rubber tree</name>
    <name type="synonym">Siphonia brasiliensis</name>
    <dbReference type="NCBI Taxonomy" id="3981"/>
    <lineage>
        <taxon>Eukaryota</taxon>
        <taxon>Viridiplantae</taxon>
        <taxon>Streptophyta</taxon>
        <taxon>Embryophyta</taxon>
        <taxon>Tracheophyta</taxon>
        <taxon>Spermatophyta</taxon>
        <taxon>Magnoliopsida</taxon>
        <taxon>eudicotyledons</taxon>
        <taxon>Gunneridae</taxon>
        <taxon>Pentapetalae</taxon>
        <taxon>rosids</taxon>
        <taxon>fabids</taxon>
        <taxon>Malpighiales</taxon>
        <taxon>Euphorbiaceae</taxon>
        <taxon>Crotonoideae</taxon>
        <taxon>Micrandreae</taxon>
        <taxon>Hevea</taxon>
    </lineage>
</organism>
<sequence length="175" mass="20193">MRTKRNQSADKHQSEDLWKDFCPLKSFHIPTPVLDEVCKEYFHSLQDTNAAQKLESDLYKVRVGCHEDVNNITGFEQSWNLVDPLPPFHHYFFHDDPRIQTLVRCRLSNCSPFGIINKGNQQHSESVINYMSQFHEEASKQGKLGEVTVGEAQQGEETNQRNQMPEKSGMLRKSG</sequence>
<proteinExistence type="predicted"/>
<evidence type="ECO:0000256" key="1">
    <source>
        <dbReference type="SAM" id="MobiDB-lite"/>
    </source>
</evidence>
<evidence type="ECO:0000313" key="2">
    <source>
        <dbReference type="EMBL" id="KAF2288758.1"/>
    </source>
</evidence>
<feature type="region of interest" description="Disordered" evidence="1">
    <location>
        <begin position="139"/>
        <end position="175"/>
    </location>
</feature>
<dbReference type="AlphaFoldDB" id="A0A6A6KLG2"/>
<name>A0A6A6KLG2_HEVBR</name>
<evidence type="ECO:0000313" key="3">
    <source>
        <dbReference type="Proteomes" id="UP000467840"/>
    </source>
</evidence>
<gene>
    <name evidence="2" type="ORF">GH714_012265</name>
</gene>
<dbReference type="EMBL" id="JAAGAX010000016">
    <property type="protein sequence ID" value="KAF2288758.1"/>
    <property type="molecule type" value="Genomic_DNA"/>
</dbReference>